<evidence type="ECO:0000313" key="3">
    <source>
        <dbReference type="Proteomes" id="UP000324222"/>
    </source>
</evidence>
<comment type="caution">
    <text evidence="2">The sequence shown here is derived from an EMBL/GenBank/DDBJ whole genome shotgun (WGS) entry which is preliminary data.</text>
</comment>
<dbReference type="AlphaFoldDB" id="A0A5B7DU00"/>
<proteinExistence type="predicted"/>
<dbReference type="EMBL" id="VSRR010001391">
    <property type="protein sequence ID" value="MPC24930.1"/>
    <property type="molecule type" value="Genomic_DNA"/>
</dbReference>
<organism evidence="2 3">
    <name type="scientific">Portunus trituberculatus</name>
    <name type="common">Swimming crab</name>
    <name type="synonym">Neptunus trituberculatus</name>
    <dbReference type="NCBI Taxonomy" id="210409"/>
    <lineage>
        <taxon>Eukaryota</taxon>
        <taxon>Metazoa</taxon>
        <taxon>Ecdysozoa</taxon>
        <taxon>Arthropoda</taxon>
        <taxon>Crustacea</taxon>
        <taxon>Multicrustacea</taxon>
        <taxon>Malacostraca</taxon>
        <taxon>Eumalacostraca</taxon>
        <taxon>Eucarida</taxon>
        <taxon>Decapoda</taxon>
        <taxon>Pleocyemata</taxon>
        <taxon>Brachyura</taxon>
        <taxon>Eubrachyura</taxon>
        <taxon>Portunoidea</taxon>
        <taxon>Portunidae</taxon>
        <taxon>Portuninae</taxon>
        <taxon>Portunus</taxon>
    </lineage>
</organism>
<protein>
    <submittedName>
        <fullName evidence="2">Uncharacterized protein</fullName>
    </submittedName>
</protein>
<dbReference type="Proteomes" id="UP000324222">
    <property type="component" value="Unassembled WGS sequence"/>
</dbReference>
<gene>
    <name evidence="2" type="ORF">E2C01_018025</name>
</gene>
<name>A0A5B7DU00_PORTR</name>
<sequence length="97" mass="10156">MPLPPTSVTASTAATPPTPKAIQGQQPMEIQRGEKIAAALPCLRPATACGLPLAGCFQNHPRITIALQYLPLRLLVMAALTLTRYGSERGVGVHSGV</sequence>
<evidence type="ECO:0000313" key="2">
    <source>
        <dbReference type="EMBL" id="MPC24930.1"/>
    </source>
</evidence>
<keyword evidence="3" id="KW-1185">Reference proteome</keyword>
<evidence type="ECO:0000256" key="1">
    <source>
        <dbReference type="SAM" id="MobiDB-lite"/>
    </source>
</evidence>
<feature type="region of interest" description="Disordered" evidence="1">
    <location>
        <begin position="1"/>
        <end position="26"/>
    </location>
</feature>
<accession>A0A5B7DU00</accession>
<reference evidence="2 3" key="1">
    <citation type="submission" date="2019-05" db="EMBL/GenBank/DDBJ databases">
        <title>Another draft genome of Portunus trituberculatus and its Hox gene families provides insights of decapod evolution.</title>
        <authorList>
            <person name="Jeong J.-H."/>
            <person name="Song I."/>
            <person name="Kim S."/>
            <person name="Choi T."/>
            <person name="Kim D."/>
            <person name="Ryu S."/>
            <person name="Kim W."/>
        </authorList>
    </citation>
    <scope>NUCLEOTIDE SEQUENCE [LARGE SCALE GENOMIC DNA]</scope>
    <source>
        <tissue evidence="2">Muscle</tissue>
    </source>
</reference>
<feature type="compositionally biased region" description="Low complexity" evidence="1">
    <location>
        <begin position="1"/>
        <end position="15"/>
    </location>
</feature>